<dbReference type="EMBL" id="BHXQ01000004">
    <property type="protein sequence ID" value="GCC52373.1"/>
    <property type="molecule type" value="Genomic_DNA"/>
</dbReference>
<proteinExistence type="predicted"/>
<protein>
    <recommendedName>
        <fullName evidence="4">Pyruvate ferredoxin oxidoreductase</fullName>
    </recommendedName>
</protein>
<feature type="transmembrane region" description="Helical" evidence="1">
    <location>
        <begin position="82"/>
        <end position="103"/>
    </location>
</feature>
<keyword evidence="3" id="KW-1185">Reference proteome</keyword>
<accession>A0A401UBU5</accession>
<evidence type="ECO:0000313" key="3">
    <source>
        <dbReference type="Proteomes" id="UP000288227"/>
    </source>
</evidence>
<evidence type="ECO:0000256" key="1">
    <source>
        <dbReference type="SAM" id="Phobius"/>
    </source>
</evidence>
<organism evidence="2 3">
    <name type="scientific">Chryseotalea sanaruensis</name>
    <dbReference type="NCBI Taxonomy" id="2482724"/>
    <lineage>
        <taxon>Bacteria</taxon>
        <taxon>Pseudomonadati</taxon>
        <taxon>Bacteroidota</taxon>
        <taxon>Cytophagia</taxon>
        <taxon>Cytophagales</taxon>
        <taxon>Chryseotaleaceae</taxon>
        <taxon>Chryseotalea</taxon>
    </lineage>
</organism>
<gene>
    <name evidence="2" type="ORF">SanaruYs_26100</name>
</gene>
<sequence>MPMDSKKIEQLLEKYWECETTLDEEKALREFFNQAEVPLHLKESASLFRYFEQQRQQVITDVAFEGRLKKAIEPQKGKMRSLVYSSLRIAAGISVVLASFWLVRTQIREDQPQEITDTYDDPQKAFEETKRALQMISKNFSKGQKATAKLNLINEAKDKIQTKDNDKADS</sequence>
<name>A0A401UBU5_9BACT</name>
<evidence type="ECO:0000313" key="2">
    <source>
        <dbReference type="EMBL" id="GCC52373.1"/>
    </source>
</evidence>
<dbReference type="AlphaFoldDB" id="A0A401UBU5"/>
<dbReference type="Proteomes" id="UP000288227">
    <property type="component" value="Unassembled WGS sequence"/>
</dbReference>
<comment type="caution">
    <text evidence="2">The sequence shown here is derived from an EMBL/GenBank/DDBJ whole genome shotgun (WGS) entry which is preliminary data.</text>
</comment>
<keyword evidence="1" id="KW-1133">Transmembrane helix</keyword>
<reference evidence="2 3" key="1">
    <citation type="submission" date="2018-11" db="EMBL/GenBank/DDBJ databases">
        <title>Chryseotalea sanarue gen. nov., sp., nov., a member of the family Cytophagaceae, isolated from a brackish lake in Hamamatsu Japan.</title>
        <authorList>
            <person name="Maejima Y."/>
            <person name="Iino T."/>
            <person name="Muraguchi Y."/>
            <person name="Fukuda K."/>
            <person name="Ohkuma M."/>
            <person name="Moriuchi R."/>
            <person name="Dohra H."/>
            <person name="Kimbara K."/>
            <person name="Shintani M."/>
        </authorList>
    </citation>
    <scope>NUCLEOTIDE SEQUENCE [LARGE SCALE GENOMIC DNA]</scope>
    <source>
        <strain evidence="2 3">Ys</strain>
    </source>
</reference>
<keyword evidence="1" id="KW-0812">Transmembrane</keyword>
<keyword evidence="1" id="KW-0472">Membrane</keyword>
<evidence type="ECO:0008006" key="4">
    <source>
        <dbReference type="Google" id="ProtNLM"/>
    </source>
</evidence>